<keyword evidence="4" id="KW-0812">Transmembrane</keyword>
<name>A0AA36D0T0_9BILA</name>
<dbReference type="PANTHER" id="PTHR22907">
    <property type="entry name" value="GH04558P"/>
    <property type="match status" value="1"/>
</dbReference>
<protein>
    <submittedName>
        <fullName evidence="10">Uncharacterized protein</fullName>
    </submittedName>
</protein>
<dbReference type="InterPro" id="IPR056953">
    <property type="entry name" value="CUT_N"/>
</dbReference>
<dbReference type="SMART" id="SM00241">
    <property type="entry name" value="ZP"/>
    <property type="match status" value="1"/>
</dbReference>
<dbReference type="Pfam" id="PF25301">
    <property type="entry name" value="CUT_C"/>
    <property type="match status" value="1"/>
</dbReference>
<gene>
    <name evidence="10" type="ORF">MSPICULIGERA_LOCUS16794</name>
</gene>
<evidence type="ECO:0000313" key="10">
    <source>
        <dbReference type="EMBL" id="CAJ0578546.1"/>
    </source>
</evidence>
<dbReference type="SUPFAM" id="SSF53300">
    <property type="entry name" value="vWA-like"/>
    <property type="match status" value="2"/>
</dbReference>
<proteinExistence type="predicted"/>
<dbReference type="PROSITE" id="PS51034">
    <property type="entry name" value="ZP_2"/>
    <property type="match status" value="1"/>
</dbReference>
<organism evidence="10 11">
    <name type="scientific">Mesorhabditis spiculigera</name>
    <dbReference type="NCBI Taxonomy" id="96644"/>
    <lineage>
        <taxon>Eukaryota</taxon>
        <taxon>Metazoa</taxon>
        <taxon>Ecdysozoa</taxon>
        <taxon>Nematoda</taxon>
        <taxon>Chromadorea</taxon>
        <taxon>Rhabditida</taxon>
        <taxon>Rhabditina</taxon>
        <taxon>Rhabditomorpha</taxon>
        <taxon>Rhabditoidea</taxon>
        <taxon>Rhabditidae</taxon>
        <taxon>Mesorhabditinae</taxon>
        <taxon>Mesorhabditis</taxon>
    </lineage>
</organism>
<keyword evidence="2" id="KW-0193">Cuticle</keyword>
<dbReference type="Pfam" id="PF25057">
    <property type="entry name" value="CUT_N"/>
    <property type="match status" value="1"/>
</dbReference>
<dbReference type="Proteomes" id="UP001177023">
    <property type="component" value="Unassembled WGS sequence"/>
</dbReference>
<dbReference type="Pfam" id="PF00092">
    <property type="entry name" value="VWA"/>
    <property type="match status" value="2"/>
</dbReference>
<feature type="domain" description="VWFA" evidence="8">
    <location>
        <begin position="245"/>
        <end position="420"/>
    </location>
</feature>
<dbReference type="Gene3D" id="3.40.50.410">
    <property type="entry name" value="von Willebrand factor, type A domain"/>
    <property type="match status" value="2"/>
</dbReference>
<dbReference type="AlphaFoldDB" id="A0AA36D0T0"/>
<keyword evidence="3" id="KW-1003">Cell membrane</keyword>
<dbReference type="GO" id="GO:0005886">
    <property type="term" value="C:plasma membrane"/>
    <property type="evidence" value="ECO:0007669"/>
    <property type="project" value="UniProtKB-SubCell"/>
</dbReference>
<evidence type="ECO:0000259" key="8">
    <source>
        <dbReference type="PROSITE" id="PS50234"/>
    </source>
</evidence>
<dbReference type="PANTHER" id="PTHR22907:SF53">
    <property type="entry name" value="VON WILLEBRAND FACTOR TYPE A DOMAIN PROTEIN"/>
    <property type="match status" value="1"/>
</dbReference>
<evidence type="ECO:0000256" key="2">
    <source>
        <dbReference type="ARBA" id="ARBA00022460"/>
    </source>
</evidence>
<dbReference type="InterPro" id="IPR057475">
    <property type="entry name" value="CUT_C"/>
</dbReference>
<dbReference type="SMART" id="SM00327">
    <property type="entry name" value="VWA"/>
    <property type="match status" value="2"/>
</dbReference>
<dbReference type="PROSITE" id="PS50234">
    <property type="entry name" value="VWFA"/>
    <property type="match status" value="2"/>
</dbReference>
<keyword evidence="11" id="KW-1185">Reference proteome</keyword>
<accession>A0AA36D0T0</accession>
<evidence type="ECO:0000256" key="4">
    <source>
        <dbReference type="ARBA" id="ARBA00022692"/>
    </source>
</evidence>
<reference evidence="10" key="1">
    <citation type="submission" date="2023-06" db="EMBL/GenBank/DDBJ databases">
        <authorList>
            <person name="Delattre M."/>
        </authorList>
    </citation>
    <scope>NUCLEOTIDE SEQUENCE</scope>
    <source>
        <strain evidence="10">AF72</strain>
    </source>
</reference>
<dbReference type="InterPro" id="IPR001507">
    <property type="entry name" value="ZP_dom"/>
</dbReference>
<evidence type="ECO:0000256" key="5">
    <source>
        <dbReference type="ARBA" id="ARBA00022729"/>
    </source>
</evidence>
<comment type="subcellular location">
    <subcellularLocation>
        <location evidence="1">Cell membrane</location>
        <topology evidence="1">Single-pass type I membrane protein</topology>
    </subcellularLocation>
</comment>
<feature type="domain" description="ZP" evidence="9">
    <location>
        <begin position="444"/>
        <end position="686"/>
    </location>
</feature>
<sequence length="734" mass="82263">MLSHVIFLLLLLHAGDMVQVIDNGLAPPEIVHRAVSSKPLCRITAAPLDLLFVLDSSGSLRDQFQDEIEVIRKIVRHVAIGENATRVALIQFSGVQHLEFNFHSFATRDSLMAALSVLRHVSGITRVGGAFKFAQETLEDPTIGIRDWSVPKVLFLLSDGRTHDFPMDFEIVEDLRRSHPRLEIWAYGTGEYVAMTALLNYTRNADKIVTNSNLDKLEDMFAPWHGIEICETQPACVKGSDKPLDLFLIIDSSESVDRLFQKQVQFAIDRIINNINLHPEAVRMALITFSGKAFTHFAFNDTKFWNNSAVVSHLNALRSIKGTTSTHLALDQALRILKSEESGARSDIPKLAIVLTDGRSHKTPAEEAKLLREAGCPIIAVAVMSSLVEEKELVAITGDPKLAFTTKNLEKFEEVLMEFVGFGCPGIALGPDATPTVRGATDVKCDANGMEIRIRTVRPMQGMIYAQSHHEDRRCIIRGDGKDRELALRIEENTCGMTKWETLAGYVYNVSVILQFHPLIQTRADQGIDLSCLSPQPLASNFREKRLEKKLDEVACTYNLHRYSPEMCAVLEAKVGETIFHKWQCELPSNHTFLVHDCYVRSEHEEQQIIDEDGCALDVYFLETPIYDLLFKPTLSGGTYIWQEMSAFKFPGDPTVEFSCQVSLCEIDAECSLSIPPKCGMSPQRQPGKRLKRQTTLPTRHGFASTFEVSTHAITVLENEGIRPRTSVKFCDIY</sequence>
<dbReference type="InterPro" id="IPR051962">
    <property type="entry name" value="Cuticlin"/>
</dbReference>
<evidence type="ECO:0000256" key="1">
    <source>
        <dbReference type="ARBA" id="ARBA00004251"/>
    </source>
</evidence>
<evidence type="ECO:0000259" key="9">
    <source>
        <dbReference type="PROSITE" id="PS51034"/>
    </source>
</evidence>
<dbReference type="InterPro" id="IPR002035">
    <property type="entry name" value="VWF_A"/>
</dbReference>
<feature type="non-terminal residue" evidence="10">
    <location>
        <position position="734"/>
    </location>
</feature>
<evidence type="ECO:0000256" key="3">
    <source>
        <dbReference type="ARBA" id="ARBA00022475"/>
    </source>
</evidence>
<dbReference type="EMBL" id="CATQJA010002654">
    <property type="protein sequence ID" value="CAJ0578546.1"/>
    <property type="molecule type" value="Genomic_DNA"/>
</dbReference>
<keyword evidence="6" id="KW-1133">Transmembrane helix</keyword>
<evidence type="ECO:0000256" key="6">
    <source>
        <dbReference type="ARBA" id="ARBA00022989"/>
    </source>
</evidence>
<dbReference type="InterPro" id="IPR036465">
    <property type="entry name" value="vWFA_dom_sf"/>
</dbReference>
<evidence type="ECO:0000256" key="7">
    <source>
        <dbReference type="ARBA" id="ARBA00023136"/>
    </source>
</evidence>
<feature type="domain" description="VWFA" evidence="8">
    <location>
        <begin position="49"/>
        <end position="224"/>
    </location>
</feature>
<dbReference type="GO" id="GO:0042302">
    <property type="term" value="F:structural constituent of cuticle"/>
    <property type="evidence" value="ECO:0007669"/>
    <property type="project" value="UniProtKB-KW"/>
</dbReference>
<dbReference type="PRINTS" id="PR00453">
    <property type="entry name" value="VWFADOMAIN"/>
</dbReference>
<keyword evidence="5" id="KW-0732">Signal</keyword>
<evidence type="ECO:0000313" key="11">
    <source>
        <dbReference type="Proteomes" id="UP001177023"/>
    </source>
</evidence>
<comment type="caution">
    <text evidence="10">The sequence shown here is derived from an EMBL/GenBank/DDBJ whole genome shotgun (WGS) entry which is preliminary data.</text>
</comment>
<keyword evidence="7" id="KW-0472">Membrane</keyword>